<reference evidence="1" key="2">
    <citation type="submission" date="2007-03" db="EMBL/GenBank/DDBJ databases">
        <authorList>
            <consortium name="The International Medicago Genome Annotation Group"/>
        </authorList>
    </citation>
    <scope>NUCLEOTIDE SEQUENCE</scope>
</reference>
<reference evidence="1" key="1">
    <citation type="submission" date="2004-10" db="EMBL/GenBank/DDBJ databases">
        <authorList>
            <person name="Town C.D."/>
        </authorList>
    </citation>
    <scope>NUCLEOTIDE SEQUENCE</scope>
</reference>
<organism evidence="1">
    <name type="scientific">Medicago truncatula</name>
    <name type="common">Barrel medic</name>
    <name type="synonym">Medicago tribuloides</name>
    <dbReference type="NCBI Taxonomy" id="3880"/>
    <lineage>
        <taxon>Eukaryota</taxon>
        <taxon>Viridiplantae</taxon>
        <taxon>Streptophyta</taxon>
        <taxon>Embryophyta</taxon>
        <taxon>Tracheophyta</taxon>
        <taxon>Spermatophyta</taxon>
        <taxon>Magnoliopsida</taxon>
        <taxon>eudicotyledons</taxon>
        <taxon>Gunneridae</taxon>
        <taxon>Pentapetalae</taxon>
        <taxon>rosids</taxon>
        <taxon>fabids</taxon>
        <taxon>Fabales</taxon>
        <taxon>Fabaceae</taxon>
        <taxon>Papilionoideae</taxon>
        <taxon>50 kb inversion clade</taxon>
        <taxon>NPAAA clade</taxon>
        <taxon>Hologalegina</taxon>
        <taxon>IRL clade</taxon>
        <taxon>Trifolieae</taxon>
        <taxon>Medicago</taxon>
    </lineage>
</organism>
<name>A2Q255_MEDTR</name>
<protein>
    <submittedName>
        <fullName evidence="1">Uncharacterized protein</fullName>
    </submittedName>
</protein>
<accession>A2Q255</accession>
<proteinExistence type="predicted"/>
<sequence length="112" mass="12790">MFNMTWIFGCVSVNMTKPMRSYPLLRFFLRNKSSKLKNSFRLASHHHIKPALREDQIQVINEFYILLLFLVEPMVTFAHVPSFGNLCGLSSEFGSFDTRQGLVIGVASESSD</sequence>
<dbReference type="AlphaFoldDB" id="A2Q255"/>
<evidence type="ECO:0000313" key="1">
    <source>
        <dbReference type="EMBL" id="ABN05990.1"/>
    </source>
</evidence>
<dbReference type="EMBL" id="AC149208">
    <property type="protein sequence ID" value="ABN05990.1"/>
    <property type="molecule type" value="Genomic_DNA"/>
</dbReference>
<gene>
    <name evidence="1" type="ORF">MtrDRAFT_AC149208g34v2</name>
</gene>